<reference evidence="3" key="1">
    <citation type="submission" date="2022-09" db="EMBL/GenBank/DDBJ databases">
        <title>Aureispira anguillicida sp. nov., isolated from Leptocephalus of Japanese eel Anguilla japonica.</title>
        <authorList>
            <person name="Yuasa K."/>
            <person name="Mekata T."/>
            <person name="Ikunari K."/>
        </authorList>
    </citation>
    <scope>NUCLEOTIDE SEQUENCE</scope>
    <source>
        <strain evidence="3">EL160426</strain>
    </source>
</reference>
<dbReference type="PANTHER" id="PTHR43249">
    <property type="entry name" value="UDP-N-ACETYL-2-AMINO-2-DEOXY-D-GLUCURONATE OXIDASE"/>
    <property type="match status" value="1"/>
</dbReference>
<dbReference type="InterPro" id="IPR000683">
    <property type="entry name" value="Gfo/Idh/MocA-like_OxRdtase_N"/>
</dbReference>
<dbReference type="SUPFAM" id="SSF51735">
    <property type="entry name" value="NAD(P)-binding Rossmann-fold domains"/>
    <property type="match status" value="1"/>
</dbReference>
<dbReference type="Pfam" id="PF22725">
    <property type="entry name" value="GFO_IDH_MocA_C3"/>
    <property type="match status" value="1"/>
</dbReference>
<dbReference type="InterPro" id="IPR055170">
    <property type="entry name" value="GFO_IDH_MocA-like_dom"/>
</dbReference>
<dbReference type="KEGG" id="aup:AsAng_0023080"/>
<dbReference type="AlphaFoldDB" id="A0A915YEF3"/>
<feature type="domain" description="GFO/IDH/MocA-like oxidoreductase" evidence="2">
    <location>
        <begin position="129"/>
        <end position="248"/>
    </location>
</feature>
<dbReference type="EMBL" id="AP026867">
    <property type="protein sequence ID" value="BDS11594.1"/>
    <property type="molecule type" value="Genomic_DNA"/>
</dbReference>
<dbReference type="GO" id="GO:0000166">
    <property type="term" value="F:nucleotide binding"/>
    <property type="evidence" value="ECO:0007669"/>
    <property type="project" value="InterPro"/>
</dbReference>
<name>A0A915YEF3_9BACT</name>
<evidence type="ECO:0000313" key="4">
    <source>
        <dbReference type="Proteomes" id="UP001060919"/>
    </source>
</evidence>
<dbReference type="SUPFAM" id="SSF55347">
    <property type="entry name" value="Glyceraldehyde-3-phosphate dehydrogenase-like, C-terminal domain"/>
    <property type="match status" value="1"/>
</dbReference>
<dbReference type="Gene3D" id="3.30.360.10">
    <property type="entry name" value="Dihydrodipicolinate Reductase, domain 2"/>
    <property type="match status" value="1"/>
</dbReference>
<dbReference type="Gene3D" id="3.40.50.720">
    <property type="entry name" value="NAD(P)-binding Rossmann-like Domain"/>
    <property type="match status" value="1"/>
</dbReference>
<dbReference type="RefSeq" id="WP_264792751.1">
    <property type="nucleotide sequence ID" value="NZ_AP026867.1"/>
</dbReference>
<proteinExistence type="predicted"/>
<evidence type="ECO:0000259" key="2">
    <source>
        <dbReference type="Pfam" id="PF22725"/>
    </source>
</evidence>
<protein>
    <submittedName>
        <fullName evidence="3">Gfo/Idh/MocA family oxidoreductase</fullName>
    </submittedName>
</protein>
<dbReference type="Pfam" id="PF01408">
    <property type="entry name" value="GFO_IDH_MocA"/>
    <property type="match status" value="1"/>
</dbReference>
<sequence length="349" mass="38833">MKIGIVGSGLQANRRLLSIQENPYTEIKSIAGVDETQVKIVAQKANAIAVPHWKNIIEDEEIDIVVICTPPNVHFEIAQAAIKNKKHILCEKPLTRKSSDAQKLVQLAAENKVILKCGFNHRHHPAMIKANELIKSGAIGKPITGRALYGICGRENCEKEWRSDVEITAGGQLMEQGIHCIDLFRWFVGEFEAVSANVATLVFPIAPLEDTATALFHRSDGVSVTVNSSITQWRNRFRLELYGTMGYVEINGLGGSYDVQRLRIGKRDPNGPFKEEVIDYRGGDKSWKNEWNHFVDFLLNGGELLGTGIDGVRASQFVEMAYLAAKKECRIKINPIDYEKTGTAFSNLV</sequence>
<evidence type="ECO:0000259" key="1">
    <source>
        <dbReference type="Pfam" id="PF01408"/>
    </source>
</evidence>
<dbReference type="PANTHER" id="PTHR43249:SF1">
    <property type="entry name" value="D-GLUCOSIDE 3-DEHYDROGENASE"/>
    <property type="match status" value="1"/>
</dbReference>
<accession>A0A915YEF3</accession>
<evidence type="ECO:0000313" key="3">
    <source>
        <dbReference type="EMBL" id="BDS11594.1"/>
    </source>
</evidence>
<organism evidence="3 4">
    <name type="scientific">Aureispira anguillae</name>
    <dbReference type="NCBI Taxonomy" id="2864201"/>
    <lineage>
        <taxon>Bacteria</taxon>
        <taxon>Pseudomonadati</taxon>
        <taxon>Bacteroidota</taxon>
        <taxon>Saprospiria</taxon>
        <taxon>Saprospirales</taxon>
        <taxon>Saprospiraceae</taxon>
        <taxon>Aureispira</taxon>
    </lineage>
</organism>
<gene>
    <name evidence="3" type="ORF">AsAng_0023080</name>
</gene>
<dbReference type="Proteomes" id="UP001060919">
    <property type="component" value="Chromosome"/>
</dbReference>
<keyword evidence="4" id="KW-1185">Reference proteome</keyword>
<dbReference type="InterPro" id="IPR052515">
    <property type="entry name" value="Gfo/Idh/MocA_Oxidoreductase"/>
</dbReference>
<feature type="domain" description="Gfo/Idh/MocA-like oxidoreductase N-terminal" evidence="1">
    <location>
        <begin position="1"/>
        <end position="118"/>
    </location>
</feature>
<dbReference type="InterPro" id="IPR036291">
    <property type="entry name" value="NAD(P)-bd_dom_sf"/>
</dbReference>